<protein>
    <submittedName>
        <fullName evidence="2">Uncharacterized protein</fullName>
    </submittedName>
</protein>
<reference evidence="2" key="1">
    <citation type="journal article" date="2013" name="J. Plant Res.">
        <title>Effect of fungi and light on seed germination of three Opuntia species from semiarid lands of central Mexico.</title>
        <authorList>
            <person name="Delgado-Sanchez P."/>
            <person name="Jimenez-Bremont J.F."/>
            <person name="Guerrero-Gonzalez Mde L."/>
            <person name="Flores J."/>
        </authorList>
    </citation>
    <scope>NUCLEOTIDE SEQUENCE</scope>
    <source>
        <tissue evidence="2">Cladode</tissue>
    </source>
</reference>
<evidence type="ECO:0000313" key="2">
    <source>
        <dbReference type="EMBL" id="MBA4666290.1"/>
    </source>
</evidence>
<dbReference type="EMBL" id="GISG01231174">
    <property type="protein sequence ID" value="MBA4666290.1"/>
    <property type="molecule type" value="Transcribed_RNA"/>
</dbReference>
<sequence>MQEQGSWARRKIVLQHSLIFNYLRLLLMYPKRFRQQLQNLCLELHVLVLAMWCYAYINKVFIASIGDLIRPAENALKLERRRLQKYKELVERYQSMNLTSEKELRSKEREIVRQIKQIIGSVGAVRSSPFMKNQLQTSTALPLHVDP</sequence>
<accession>A0A7C9AGN5</accession>
<proteinExistence type="predicted"/>
<feature type="coiled-coil region" evidence="1">
    <location>
        <begin position="76"/>
        <end position="110"/>
    </location>
</feature>
<reference evidence="2" key="2">
    <citation type="submission" date="2020-07" db="EMBL/GenBank/DDBJ databases">
        <authorList>
            <person name="Vera ALvarez R."/>
            <person name="Arias-Moreno D.M."/>
            <person name="Jimenez-Jacinto V."/>
            <person name="Jimenez-Bremont J.F."/>
            <person name="Swaminathan K."/>
            <person name="Moose S.P."/>
            <person name="Guerrero-Gonzalez M.L."/>
            <person name="Marino-Ramirez L."/>
            <person name="Landsman D."/>
            <person name="Rodriguez-Kessler M."/>
            <person name="Delgado-Sanchez P."/>
        </authorList>
    </citation>
    <scope>NUCLEOTIDE SEQUENCE</scope>
    <source>
        <tissue evidence="2">Cladode</tissue>
    </source>
</reference>
<keyword evidence="1" id="KW-0175">Coiled coil</keyword>
<dbReference type="AlphaFoldDB" id="A0A7C9AGN5"/>
<organism evidence="2">
    <name type="scientific">Opuntia streptacantha</name>
    <name type="common">Prickly pear cactus</name>
    <name type="synonym">Opuntia cardona</name>
    <dbReference type="NCBI Taxonomy" id="393608"/>
    <lineage>
        <taxon>Eukaryota</taxon>
        <taxon>Viridiplantae</taxon>
        <taxon>Streptophyta</taxon>
        <taxon>Embryophyta</taxon>
        <taxon>Tracheophyta</taxon>
        <taxon>Spermatophyta</taxon>
        <taxon>Magnoliopsida</taxon>
        <taxon>eudicotyledons</taxon>
        <taxon>Gunneridae</taxon>
        <taxon>Pentapetalae</taxon>
        <taxon>Caryophyllales</taxon>
        <taxon>Cactineae</taxon>
        <taxon>Cactaceae</taxon>
        <taxon>Opuntioideae</taxon>
        <taxon>Opuntia</taxon>
    </lineage>
</organism>
<evidence type="ECO:0000256" key="1">
    <source>
        <dbReference type="SAM" id="Coils"/>
    </source>
</evidence>
<name>A0A7C9AGN5_OPUST</name>